<dbReference type="GO" id="GO:0000155">
    <property type="term" value="F:phosphorelay sensor kinase activity"/>
    <property type="evidence" value="ECO:0007669"/>
    <property type="project" value="InterPro"/>
</dbReference>
<dbReference type="EMBL" id="SBKN01000010">
    <property type="protein sequence ID" value="RXR20204.1"/>
    <property type="molecule type" value="Genomic_DNA"/>
</dbReference>
<dbReference type="RefSeq" id="WP_129462425.1">
    <property type="nucleotide sequence ID" value="NZ_SBKN01000010.1"/>
</dbReference>
<keyword evidence="1" id="KW-0175">Coiled coil</keyword>
<evidence type="ECO:0008006" key="7">
    <source>
        <dbReference type="Google" id="ProtNLM"/>
    </source>
</evidence>
<evidence type="ECO:0000256" key="2">
    <source>
        <dbReference type="SAM" id="Phobius"/>
    </source>
</evidence>
<keyword evidence="2" id="KW-0812">Transmembrane</keyword>
<dbReference type="OrthoDB" id="9809670at2"/>
<organism evidence="5 6">
    <name type="scientific">Flavobacterium stagni</name>
    <dbReference type="NCBI Taxonomy" id="2506421"/>
    <lineage>
        <taxon>Bacteria</taxon>
        <taxon>Pseudomonadati</taxon>
        <taxon>Bacteroidota</taxon>
        <taxon>Flavobacteriia</taxon>
        <taxon>Flavobacteriales</taxon>
        <taxon>Flavobacteriaceae</taxon>
        <taxon>Flavobacterium</taxon>
    </lineage>
</organism>
<dbReference type="Gene3D" id="3.30.565.10">
    <property type="entry name" value="Histidine kinase-like ATPase, C-terminal domain"/>
    <property type="match status" value="1"/>
</dbReference>
<dbReference type="InterPro" id="IPR050640">
    <property type="entry name" value="Bact_2-comp_sensor_kinase"/>
</dbReference>
<feature type="transmembrane region" description="Helical" evidence="2">
    <location>
        <begin position="6"/>
        <end position="31"/>
    </location>
</feature>
<feature type="transmembrane region" description="Helical" evidence="2">
    <location>
        <begin position="77"/>
        <end position="95"/>
    </location>
</feature>
<feature type="transmembrane region" description="Helical" evidence="2">
    <location>
        <begin position="107"/>
        <end position="126"/>
    </location>
</feature>
<feature type="transmembrane region" description="Helical" evidence="2">
    <location>
        <begin position="197"/>
        <end position="217"/>
    </location>
</feature>
<dbReference type="Pfam" id="PF07695">
    <property type="entry name" value="7TMR-DISM_7TM"/>
    <property type="match status" value="1"/>
</dbReference>
<comment type="caution">
    <text evidence="5">The sequence shown here is derived from an EMBL/GenBank/DDBJ whole genome shotgun (WGS) entry which is preliminary data.</text>
</comment>
<feature type="transmembrane region" description="Helical" evidence="2">
    <location>
        <begin position="38"/>
        <end position="57"/>
    </location>
</feature>
<gene>
    <name evidence="5" type="ORF">EQG61_13215</name>
</gene>
<feature type="transmembrane region" description="Helical" evidence="2">
    <location>
        <begin position="165"/>
        <end position="185"/>
    </location>
</feature>
<dbReference type="Proteomes" id="UP000289857">
    <property type="component" value="Unassembled WGS sequence"/>
</dbReference>
<dbReference type="PANTHER" id="PTHR34220:SF7">
    <property type="entry name" value="SENSOR HISTIDINE KINASE YPDA"/>
    <property type="match status" value="1"/>
</dbReference>
<feature type="transmembrane region" description="Helical" evidence="2">
    <location>
        <begin position="138"/>
        <end position="158"/>
    </location>
</feature>
<feature type="coiled-coil region" evidence="1">
    <location>
        <begin position="224"/>
        <end position="272"/>
    </location>
</feature>
<protein>
    <recommendedName>
        <fullName evidence="7">Histidine kinase</fullName>
    </recommendedName>
</protein>
<sequence length="487" mass="57393">MITQSTLFYVLSSLVTGGVAIYFLLCLLIYFQSKQKSFLYYGLYNFFLLTYLITKSPFLSKTLIPFLKAHDWTSYNWYSQVVYNSLLFLFYQAFLDLDQHYPRFNRILHRYLVIQLSSATVLFLYTLLTGNHWIFTTYFIYVFIPIVSGFVFYALYIAWRIPNRLGYFIITGVVLYNVFAYFSLYQSFHHSIATEPLNFFFIAILLESIVFILGLGYKVKLIYQDRLNTQLKIIEEQRVNQELRTSHQKVLEAELASKINDLKEALQKSEAEKVTTLRLQFENEVNILKLESLRSQMNPHFIFNALNSIKVYLIENNKEQAIYYLNKFSKLIRKILESSRNDSITLTEELEIIELYMRIENIRFDNQIDFSITQDEKVGLPTVKIPSLLLQPFIENAIWHGLMLKEGEKKISIHVGVQDSRVVLTISDNGIGREKAREHREKKSFKKESLGLEFSRERLSYFNKKTESNYSFNIEDLEEGTKVVFLF</sequence>
<dbReference type="SUPFAM" id="SSF55874">
    <property type="entry name" value="ATPase domain of HSP90 chaperone/DNA topoisomerase II/histidine kinase"/>
    <property type="match status" value="1"/>
</dbReference>
<proteinExistence type="predicted"/>
<keyword evidence="6" id="KW-1185">Reference proteome</keyword>
<dbReference type="GO" id="GO:0016020">
    <property type="term" value="C:membrane"/>
    <property type="evidence" value="ECO:0007669"/>
    <property type="project" value="InterPro"/>
</dbReference>
<dbReference type="InterPro" id="IPR010559">
    <property type="entry name" value="Sig_transdc_His_kin_internal"/>
</dbReference>
<accession>A0A4Q1K4X4</accession>
<evidence type="ECO:0000313" key="6">
    <source>
        <dbReference type="Proteomes" id="UP000289857"/>
    </source>
</evidence>
<evidence type="ECO:0000259" key="3">
    <source>
        <dbReference type="Pfam" id="PF06580"/>
    </source>
</evidence>
<evidence type="ECO:0000313" key="5">
    <source>
        <dbReference type="EMBL" id="RXR20204.1"/>
    </source>
</evidence>
<dbReference type="InterPro" id="IPR036890">
    <property type="entry name" value="HATPase_C_sf"/>
</dbReference>
<dbReference type="InterPro" id="IPR011623">
    <property type="entry name" value="7TMR_DISM_rcpt_extracell_dom1"/>
</dbReference>
<name>A0A4Q1K4X4_9FLAO</name>
<dbReference type="AlphaFoldDB" id="A0A4Q1K4X4"/>
<keyword evidence="2" id="KW-1133">Transmembrane helix</keyword>
<keyword evidence="2" id="KW-0472">Membrane</keyword>
<dbReference type="Pfam" id="PF06580">
    <property type="entry name" value="His_kinase"/>
    <property type="match status" value="1"/>
</dbReference>
<reference evidence="6" key="1">
    <citation type="submission" date="2019-01" db="EMBL/GenBank/DDBJ databases">
        <title>Cytophagaceae bacterium strain CAR-16.</title>
        <authorList>
            <person name="Chen W.-M."/>
        </authorList>
    </citation>
    <scope>NUCLEOTIDE SEQUENCE [LARGE SCALE GENOMIC DNA]</scope>
    <source>
        <strain evidence="6">WWJ-16</strain>
    </source>
</reference>
<dbReference type="PANTHER" id="PTHR34220">
    <property type="entry name" value="SENSOR HISTIDINE KINASE YPDA"/>
    <property type="match status" value="1"/>
</dbReference>
<feature type="domain" description="7TM-DISM receptor extracellular" evidence="4">
    <location>
        <begin position="10"/>
        <end position="218"/>
    </location>
</feature>
<evidence type="ECO:0000259" key="4">
    <source>
        <dbReference type="Pfam" id="PF07695"/>
    </source>
</evidence>
<evidence type="ECO:0000256" key="1">
    <source>
        <dbReference type="SAM" id="Coils"/>
    </source>
</evidence>
<feature type="domain" description="Signal transduction histidine kinase internal region" evidence="3">
    <location>
        <begin position="289"/>
        <end position="367"/>
    </location>
</feature>